<dbReference type="STRING" id="1908236.BEN48_10340"/>
<accession>A0A1G1TBG2</accession>
<dbReference type="EMBL" id="MDZC01000021">
    <property type="protein sequence ID" value="OGX88212.1"/>
    <property type="molecule type" value="Genomic_DNA"/>
</dbReference>
<evidence type="ECO:0000313" key="2">
    <source>
        <dbReference type="Proteomes" id="UP000177791"/>
    </source>
</evidence>
<name>A0A1G1TBG2_9BACT</name>
<evidence type="ECO:0000313" key="1">
    <source>
        <dbReference type="EMBL" id="OGX88212.1"/>
    </source>
</evidence>
<keyword evidence="2" id="KW-1185">Reference proteome</keyword>
<gene>
    <name evidence="1" type="ORF">BEN48_10340</name>
</gene>
<dbReference type="Proteomes" id="UP000177791">
    <property type="component" value="Unassembled WGS sequence"/>
</dbReference>
<proteinExistence type="predicted"/>
<comment type="caution">
    <text evidence="1">The sequence shown here is derived from an EMBL/GenBank/DDBJ whole genome shotgun (WGS) entry which is preliminary data.</text>
</comment>
<organism evidence="1 2">
    <name type="scientific">Hymenobacter glacialis</name>
    <dbReference type="NCBI Taxonomy" id="1908236"/>
    <lineage>
        <taxon>Bacteria</taxon>
        <taxon>Pseudomonadati</taxon>
        <taxon>Bacteroidota</taxon>
        <taxon>Cytophagia</taxon>
        <taxon>Cytophagales</taxon>
        <taxon>Hymenobacteraceae</taxon>
        <taxon>Hymenobacter</taxon>
    </lineage>
</organism>
<reference evidence="1 2" key="1">
    <citation type="submission" date="2016-08" db="EMBL/GenBank/DDBJ databases">
        <title>Hymenobacter coccineus sp. nov., Hymenobacter lapidarius sp. nov. and Hymenobacter glacialis sp. nov., isolated from Antarctic soil.</title>
        <authorList>
            <person name="Sedlacek I."/>
            <person name="Kralova S."/>
            <person name="Kyrova K."/>
            <person name="Maslanova I."/>
            <person name="Stankova E."/>
            <person name="Vrbovska V."/>
            <person name="Nemec M."/>
            <person name="Bartak M."/>
            <person name="Svec P."/>
            <person name="Busse H.-J."/>
            <person name="Pantucek R."/>
        </authorList>
    </citation>
    <scope>NUCLEOTIDE SEQUENCE [LARGE SCALE GENOMIC DNA]</scope>
    <source>
        <strain evidence="1 2">CCM 8648</strain>
    </source>
</reference>
<protein>
    <submittedName>
        <fullName evidence="1">Uncharacterized protein</fullName>
    </submittedName>
</protein>
<dbReference type="AlphaFoldDB" id="A0A1G1TBG2"/>
<sequence>MLSTTTGVVTNCPLGESSMKTVAGVLLTTRNLMSNSSPTHVLKRSGSTTGKTRLIRWVIVFCHGSTWDQDMLKVARHGYSM</sequence>